<reference evidence="2" key="1">
    <citation type="journal article" date="2023" name="Hortic. Res.">
        <title>A chromosome-level phased genome enabling allele-level studies in sweet orange: a case study on citrus Huanglongbing tolerance.</title>
        <authorList>
            <person name="Wu B."/>
            <person name="Yu Q."/>
            <person name="Deng Z."/>
            <person name="Duan Y."/>
            <person name="Luo F."/>
            <person name="Gmitter F. Jr."/>
        </authorList>
    </citation>
    <scope>NUCLEOTIDE SEQUENCE [LARGE SCALE GENOMIC DNA]</scope>
    <source>
        <strain evidence="2">cv. Valencia</strain>
    </source>
</reference>
<organism evidence="1 2">
    <name type="scientific">Citrus sinensis</name>
    <name type="common">Sweet orange</name>
    <name type="synonym">Citrus aurantium var. sinensis</name>
    <dbReference type="NCBI Taxonomy" id="2711"/>
    <lineage>
        <taxon>Eukaryota</taxon>
        <taxon>Viridiplantae</taxon>
        <taxon>Streptophyta</taxon>
        <taxon>Embryophyta</taxon>
        <taxon>Tracheophyta</taxon>
        <taxon>Spermatophyta</taxon>
        <taxon>Magnoliopsida</taxon>
        <taxon>eudicotyledons</taxon>
        <taxon>Gunneridae</taxon>
        <taxon>Pentapetalae</taxon>
        <taxon>rosids</taxon>
        <taxon>malvids</taxon>
        <taxon>Sapindales</taxon>
        <taxon>Rutaceae</taxon>
        <taxon>Aurantioideae</taxon>
        <taxon>Citrus</taxon>
    </lineage>
</organism>
<evidence type="ECO:0000313" key="2">
    <source>
        <dbReference type="Proteomes" id="UP000829398"/>
    </source>
</evidence>
<sequence>MMMMMKWGQICNLIHGLKPALTMVVVQVAFAVVNVFYKLAANNGMSLRVIVAYRFIFATAFMVPVALILERKSRPKLNLKILFQAFLCGLFGGSLSQNLYLESLVLTSATFASAMANLVPAITFVLSISIGLEKLGIRTRAGKAKVLGSLIGIGGAMILTFYRGVEINIWSTNINLIRSNGHVASLHADPGKRFLGALFALGSCFGYAIWLVIQAKMSEEYPCQFSSTALMCVMGAIQAVVFALCMEKDWSQWKLGWNIRLLTVAYSGIVASGLMVTLISWCVRTRGPLFASIFNPLMLVVVAILGSLILDEKLHLGSILGATLIVCGLYAVLWGKGKEMKKITQLVPAKINGESSESIEIVVTSLVDGDLTTTKKEEKIEETIKVITKGDNILAKEEINTVEVKGFD</sequence>
<protein>
    <submittedName>
        <fullName evidence="1">WAT1-related protein</fullName>
    </submittedName>
</protein>
<gene>
    <name evidence="1" type="ORF">KPL71_014565</name>
</gene>
<accession>A0ACB8KCN3</accession>
<keyword evidence="2" id="KW-1185">Reference proteome</keyword>
<comment type="caution">
    <text evidence="1">The sequence shown here is derived from an EMBL/GenBank/DDBJ whole genome shotgun (WGS) entry which is preliminary data.</text>
</comment>
<dbReference type="Proteomes" id="UP000829398">
    <property type="component" value="Chromosome 5"/>
</dbReference>
<evidence type="ECO:0000313" key="1">
    <source>
        <dbReference type="EMBL" id="KAH9752108.1"/>
    </source>
</evidence>
<name>A0ACB8KCN3_CITSI</name>
<proteinExistence type="predicted"/>
<dbReference type="EMBL" id="CM039174">
    <property type="protein sequence ID" value="KAH9752108.1"/>
    <property type="molecule type" value="Genomic_DNA"/>
</dbReference>